<keyword evidence="14 19" id="KW-0175">Coiled coil</keyword>
<dbReference type="GO" id="GO:0000722">
    <property type="term" value="P:telomere maintenance via recombination"/>
    <property type="evidence" value="ECO:0007669"/>
    <property type="project" value="TreeGrafter"/>
</dbReference>
<dbReference type="HOGENOM" id="CLU_006184_0_0_1"/>
<protein>
    <recommendedName>
        <fullName evidence="5">DNA repair protein RAD50</fullName>
    </recommendedName>
</protein>
<feature type="coiled-coil region" evidence="19">
    <location>
        <begin position="464"/>
        <end position="573"/>
    </location>
</feature>
<comment type="cofactor">
    <cofactor evidence="1">
        <name>Zn(2+)</name>
        <dbReference type="ChEBI" id="CHEBI:29105"/>
    </cofactor>
</comment>
<dbReference type="InterPro" id="IPR038729">
    <property type="entry name" value="Rad50/SbcC_AAA"/>
</dbReference>
<dbReference type="GO" id="GO:0007127">
    <property type="term" value="P:meiosis I"/>
    <property type="evidence" value="ECO:0007669"/>
    <property type="project" value="UniProtKB-ARBA"/>
</dbReference>
<dbReference type="GO" id="GO:0000794">
    <property type="term" value="C:condensed nuclear chromosome"/>
    <property type="evidence" value="ECO:0007669"/>
    <property type="project" value="TreeGrafter"/>
</dbReference>
<evidence type="ECO:0000256" key="1">
    <source>
        <dbReference type="ARBA" id="ARBA00001947"/>
    </source>
</evidence>
<evidence type="ECO:0000313" key="21">
    <source>
        <dbReference type="EMBL" id="CCA37432.1"/>
    </source>
</evidence>
<feature type="coiled-coil region" evidence="19">
    <location>
        <begin position="365"/>
        <end position="416"/>
    </location>
</feature>
<dbReference type="FunFam" id="3.40.50.300:FF:001195">
    <property type="entry name" value="DNA repair protein rad50"/>
    <property type="match status" value="1"/>
</dbReference>
<dbReference type="PANTHER" id="PTHR18867">
    <property type="entry name" value="RAD50"/>
    <property type="match status" value="1"/>
</dbReference>
<keyword evidence="17" id="KW-0469">Meiosis</keyword>
<keyword evidence="7" id="KW-0479">Metal-binding</keyword>
<dbReference type="InterPro" id="IPR027417">
    <property type="entry name" value="P-loop_NTPase"/>
</dbReference>
<reference evidence="21 22" key="3">
    <citation type="journal article" date="2016" name="FEMS Yeast Res.">
        <title>Curation of the genome annotation of Pichia pastoris (Komagataella phaffii) CBS7435 from gene level to protein function.</title>
        <authorList>
            <person name="Valli M."/>
            <person name="Tatto N.E."/>
            <person name="Peymann A."/>
            <person name="Gruber C."/>
            <person name="Landes N."/>
            <person name="Ekker H."/>
            <person name="Thallinger G.G."/>
            <person name="Mattanovich D."/>
            <person name="Gasser B."/>
            <person name="Graf A.B."/>
        </authorList>
    </citation>
    <scope>GENOME REANNOTATION</scope>
    <source>
        <strain evidence="21 22">ATCC 76273 / CBS 7435 / CECT 11047 / NRRL Y-11430 / Wegner 21-1</strain>
    </source>
</reference>
<evidence type="ECO:0000256" key="15">
    <source>
        <dbReference type="ARBA" id="ARBA00023204"/>
    </source>
</evidence>
<reference evidence="21 22" key="1">
    <citation type="journal article" date="2011" name="J. Biotechnol.">
        <title>High-quality genome sequence of Pichia pastoris CBS7435.</title>
        <authorList>
            <person name="Kuberl A."/>
            <person name="Schneider J."/>
            <person name="Thallinger G.G."/>
            <person name="Anderl I."/>
            <person name="Wibberg D."/>
            <person name="Hajek T."/>
            <person name="Jaenicke S."/>
            <person name="Brinkrolf K."/>
            <person name="Goesmann A."/>
            <person name="Szczepanowski R."/>
            <person name="Puhler A."/>
            <person name="Schwab H."/>
            <person name="Glieder A."/>
            <person name="Pichler H."/>
        </authorList>
    </citation>
    <scope>NUCLEOTIDE SEQUENCE [LARGE SCALE GENOMIC DNA]</scope>
    <source>
        <strain evidence="22">ATCC 76273 / CBS 7435 / CECT 11047 / NRRL Y-11430 / Wegner 21-1</strain>
    </source>
</reference>
<evidence type="ECO:0000256" key="5">
    <source>
        <dbReference type="ARBA" id="ARBA00017893"/>
    </source>
</evidence>
<keyword evidence="10" id="KW-0378">Hydrolase</keyword>
<dbReference type="EMBL" id="FR839628">
    <property type="protein sequence ID" value="CCA37432.1"/>
    <property type="molecule type" value="Genomic_DNA"/>
</dbReference>
<feature type="coiled-coil region" evidence="19">
    <location>
        <begin position="654"/>
        <end position="704"/>
    </location>
</feature>
<evidence type="ECO:0000256" key="4">
    <source>
        <dbReference type="ARBA" id="ARBA00009439"/>
    </source>
</evidence>
<sequence>MANWKDLRGGKVVHLSRSPKHIAPGSPHVSFNLNSSIQCSLTLTERSSIYKLAIQGVRSFDPHTPETIQFSKPLTLIVGQNGSGKTTIIECLKYATTGDLPPNSKGGAFVHDPKIAGDNQVKAQVKLAFQNISGVSMILTKTLQVVQKPGKSLQFKTLENQLSVINNGERTRVSQKAAEIESLIPNYLGVSKAVLNYVIFCHQEENLWPISEPMALKKKFDEIFDSVKFIKVLEGFKGITKDMSVDIKLLTNNVEHLKNDKKRADLKRAEMEALQNTVEDYNAEIIDLNTQVEEVTRKLDELFKSNQDFEKVLSKLDFLATEKQSTQQQIDRLFSSLTVLPDSTEILENNLSNYGKLLTEKRVKVNEQIQLAKEASESLNALRDEYSDTIKKEGELRGLESTYKNYIQERIQLIQENASLLGMTISETTISSDEIEEASSKASVLFSTCKKKLDLQTEHYDTRIHDLNLEIGQAESKLGKEEERSSYLKNDINSLKKRNQALQKSINDINSNESEFNETKEDIERLTKQLEDLRSENKLASINNDLKQNQDKILVLENELDQINKQIITSNRQGEVLAKLHLLKENTKKGNSSISKLVESYGEQFKEFTGEDLNPEDCLPVFLEVLKKRQEDTDLKRKEVASFKQNEYESNHDRSLLEKKLEQSRSQLQECRSRIVSILEDEPIEEYESIVKDLESDYEIALQNSKLNWATKNFNETALKIAKEHQYCILCKRELNHDELGPVMVTISENIEKANDDLYSKEKDRIKQDLDDLKSIRDDISNFRNLEGSIASANDELNELKTFVSDDLARVSSELEQLESDLVSLESLRKHVVEISKLQEDLSHYYVENKSIESELSAYGVPAKTLSELQEDLNGKNFQLKELRRQADDLKEQREFSNRELSMLEGNVKDKRLLISNFEKSLMIKLNLEKGIDENKARIDELQQTGETVLESMKLTKDRLNKLKDNVKTLEEERDSTLTQLQSNVEQFKTVQDSLVRLNSFVNKYELEDEPILRQCEKNSEHLKASIKDAEGQLNKLHEKVNVLEKQLSEADTEERNIKFNLDLRSLNKELVQIEESIESLDRQNATSKRQEFQKETAILRESYSRLSSAHSSKMGEVSQLQKQIQSITEEIKRDYEHVEDEYYQEYLKLQTKMFISNDISVYSKGLDNAVMKYHSIKMEEINRIIDELWKRTYSGTDVDTIMIKSDMNTQVKGNRSYNYRVVMMKEDVELDMRGRCSAGQKVLASIIIRLALAECFGVGCGMIALDEPTTNLDEENIESLAKALNSIIHLRMSQKNFQLIVITHDEHFLRHMNATEFCDHFFRISRNERQKSQISMVKNFD</sequence>
<comment type="similarity">
    <text evidence="4">Belongs to the SMC family. RAD50 subfamily.</text>
</comment>
<keyword evidence="9" id="KW-0227">DNA damage</keyword>
<keyword evidence="22" id="KW-1185">Reference proteome</keyword>
<name>F2QPV4_KOMPC</name>
<evidence type="ECO:0000256" key="3">
    <source>
        <dbReference type="ARBA" id="ARBA00004286"/>
    </source>
</evidence>
<evidence type="ECO:0000256" key="14">
    <source>
        <dbReference type="ARBA" id="ARBA00023054"/>
    </source>
</evidence>
<dbReference type="GO" id="GO:0070192">
    <property type="term" value="P:chromosome organization involved in meiotic cell cycle"/>
    <property type="evidence" value="ECO:0007669"/>
    <property type="project" value="TreeGrafter"/>
</dbReference>
<dbReference type="GO" id="GO:0000725">
    <property type="term" value="P:recombinational repair"/>
    <property type="evidence" value="ECO:0007669"/>
    <property type="project" value="UniProtKB-ARBA"/>
</dbReference>
<dbReference type="Proteomes" id="UP000006853">
    <property type="component" value="Chromosome 1"/>
</dbReference>
<dbReference type="GO" id="GO:0007004">
    <property type="term" value="P:telomere maintenance via telomerase"/>
    <property type="evidence" value="ECO:0007669"/>
    <property type="project" value="TreeGrafter"/>
</dbReference>
<keyword evidence="13" id="KW-0460">Magnesium</keyword>
<evidence type="ECO:0000313" key="22">
    <source>
        <dbReference type="Proteomes" id="UP000006853"/>
    </source>
</evidence>
<evidence type="ECO:0000256" key="7">
    <source>
        <dbReference type="ARBA" id="ARBA00022723"/>
    </source>
</evidence>
<reference key="2">
    <citation type="submission" date="2011-04" db="EMBL/GenBank/DDBJ databases">
        <title>High-quality genome sequence of Pichia pastoris CBS 7435.</title>
        <authorList>
            <person name="Kueberl A."/>
            <person name="Schneider J."/>
            <person name="Thallinger G.G."/>
            <person name="Anderl I."/>
            <person name="Wibberg D."/>
            <person name="Hajek T."/>
            <person name="Jaenicke S."/>
            <person name="Brinkrolf K."/>
            <person name="Goesmann A."/>
            <person name="Szczepanowski R."/>
            <person name="Puehler A."/>
            <person name="Schwab H."/>
            <person name="Glieder A."/>
            <person name="Pichler H."/>
        </authorList>
    </citation>
    <scope>NUCLEOTIDE SEQUENCE</scope>
    <source>
        <strain>CBS 7435</strain>
    </source>
</reference>
<keyword evidence="15" id="KW-0234">DNA repair</keyword>
<dbReference type="Pfam" id="PF13558">
    <property type="entry name" value="SbcC_Walker_B"/>
    <property type="match status" value="1"/>
</dbReference>
<dbReference type="Pfam" id="PF13476">
    <property type="entry name" value="AAA_23"/>
    <property type="match status" value="1"/>
</dbReference>
<evidence type="ECO:0000259" key="20">
    <source>
        <dbReference type="Pfam" id="PF13476"/>
    </source>
</evidence>
<evidence type="ECO:0000256" key="19">
    <source>
        <dbReference type="SAM" id="Coils"/>
    </source>
</evidence>
<dbReference type="GO" id="GO:0030870">
    <property type="term" value="C:Mre11 complex"/>
    <property type="evidence" value="ECO:0007669"/>
    <property type="project" value="InterPro"/>
</dbReference>
<dbReference type="GO" id="GO:0016887">
    <property type="term" value="F:ATP hydrolysis activity"/>
    <property type="evidence" value="ECO:0007669"/>
    <property type="project" value="InterPro"/>
</dbReference>
<keyword evidence="8" id="KW-0547">Nucleotide-binding</keyword>
<keyword evidence="11" id="KW-0862">Zinc</keyword>
<keyword evidence="16" id="KW-0539">Nucleus</keyword>
<feature type="coiled-coil region" evidence="19">
    <location>
        <begin position="866"/>
        <end position="980"/>
    </location>
</feature>
<dbReference type="Gene3D" id="3.40.50.300">
    <property type="entry name" value="P-loop containing nucleotide triphosphate hydrolases"/>
    <property type="match status" value="2"/>
</dbReference>
<gene>
    <name evidence="21" type="primary">RAD50</name>
    <name evidence="21" type="ordered locus">PP7435_Chr1-1313</name>
</gene>
<feature type="coiled-coil region" evidence="19">
    <location>
        <begin position="247"/>
        <end position="312"/>
    </location>
</feature>
<dbReference type="FunFam" id="3.40.50.300:FF:000593">
    <property type="entry name" value="DNA repair protein RAD50"/>
    <property type="match status" value="1"/>
</dbReference>
<dbReference type="GO" id="GO:0043047">
    <property type="term" value="F:single-stranded telomeric DNA binding"/>
    <property type="evidence" value="ECO:0007669"/>
    <property type="project" value="TreeGrafter"/>
</dbReference>
<evidence type="ECO:0000256" key="18">
    <source>
        <dbReference type="ARBA" id="ARBA00049360"/>
    </source>
</evidence>
<evidence type="ECO:0000256" key="8">
    <source>
        <dbReference type="ARBA" id="ARBA00022741"/>
    </source>
</evidence>
<feature type="coiled-coil region" evidence="19">
    <location>
        <begin position="1013"/>
        <end position="1091"/>
    </location>
</feature>
<organism evidence="21 22">
    <name type="scientific">Komagataella phaffii (strain ATCC 76273 / CBS 7435 / CECT 11047 / NRRL Y-11430 / Wegner 21-1)</name>
    <name type="common">Yeast</name>
    <name type="synonym">Pichia pastoris</name>
    <dbReference type="NCBI Taxonomy" id="981350"/>
    <lineage>
        <taxon>Eukaryota</taxon>
        <taxon>Fungi</taxon>
        <taxon>Dikarya</taxon>
        <taxon>Ascomycota</taxon>
        <taxon>Saccharomycotina</taxon>
        <taxon>Pichiomycetes</taxon>
        <taxon>Pichiales</taxon>
        <taxon>Pichiaceae</taxon>
        <taxon>Komagataella</taxon>
    </lineage>
</organism>
<evidence type="ECO:0000256" key="17">
    <source>
        <dbReference type="ARBA" id="ARBA00023254"/>
    </source>
</evidence>
<proteinExistence type="inferred from homology"/>
<evidence type="ECO:0000256" key="11">
    <source>
        <dbReference type="ARBA" id="ARBA00022833"/>
    </source>
</evidence>
<evidence type="ECO:0000256" key="9">
    <source>
        <dbReference type="ARBA" id="ARBA00022763"/>
    </source>
</evidence>
<dbReference type="GO" id="GO:0005524">
    <property type="term" value="F:ATP binding"/>
    <property type="evidence" value="ECO:0007669"/>
    <property type="project" value="UniProtKB-KW"/>
</dbReference>
<dbReference type="GO" id="GO:0046872">
    <property type="term" value="F:metal ion binding"/>
    <property type="evidence" value="ECO:0007669"/>
    <property type="project" value="UniProtKB-KW"/>
</dbReference>
<evidence type="ECO:0000256" key="6">
    <source>
        <dbReference type="ARBA" id="ARBA00022454"/>
    </source>
</evidence>
<dbReference type="NCBIfam" id="TIGR00606">
    <property type="entry name" value="rad50"/>
    <property type="match status" value="1"/>
</dbReference>
<keyword evidence="6" id="KW-0158">Chromosome</keyword>
<comment type="subcellular location">
    <subcellularLocation>
        <location evidence="3">Chromosome</location>
    </subcellularLocation>
    <subcellularLocation>
        <location evidence="2">Nucleus</location>
    </subcellularLocation>
</comment>
<evidence type="ECO:0000256" key="13">
    <source>
        <dbReference type="ARBA" id="ARBA00022842"/>
    </source>
</evidence>
<comment type="catalytic activity">
    <reaction evidence="18">
        <text>ATP + H2O = ADP + phosphate + H(+)</text>
        <dbReference type="Rhea" id="RHEA:13065"/>
        <dbReference type="ChEBI" id="CHEBI:15377"/>
        <dbReference type="ChEBI" id="CHEBI:15378"/>
        <dbReference type="ChEBI" id="CHEBI:30616"/>
        <dbReference type="ChEBI" id="CHEBI:43474"/>
        <dbReference type="ChEBI" id="CHEBI:456216"/>
    </reaction>
</comment>
<dbReference type="SUPFAM" id="SSF52540">
    <property type="entry name" value="P-loop containing nucleoside triphosphate hydrolases"/>
    <property type="match status" value="1"/>
</dbReference>
<feature type="domain" description="Rad50/SbcC-type AAA" evidence="20">
    <location>
        <begin position="51"/>
        <end position="284"/>
    </location>
</feature>
<dbReference type="PANTHER" id="PTHR18867:SF12">
    <property type="entry name" value="DNA REPAIR PROTEIN RAD50"/>
    <property type="match status" value="1"/>
</dbReference>
<evidence type="ECO:0000256" key="2">
    <source>
        <dbReference type="ARBA" id="ARBA00004123"/>
    </source>
</evidence>
<evidence type="ECO:0000256" key="12">
    <source>
        <dbReference type="ARBA" id="ARBA00022840"/>
    </source>
</evidence>
<evidence type="ECO:0000256" key="10">
    <source>
        <dbReference type="ARBA" id="ARBA00022801"/>
    </source>
</evidence>
<dbReference type="InterPro" id="IPR004584">
    <property type="entry name" value="Rad50_eukaryotes"/>
</dbReference>
<dbReference type="GO" id="GO:0006303">
    <property type="term" value="P:double-strand break repair via nonhomologous end joining"/>
    <property type="evidence" value="ECO:0007669"/>
    <property type="project" value="UniProtKB-ARBA"/>
</dbReference>
<dbReference type="GO" id="GO:0003691">
    <property type="term" value="F:double-stranded telomeric DNA binding"/>
    <property type="evidence" value="ECO:0007669"/>
    <property type="project" value="TreeGrafter"/>
</dbReference>
<evidence type="ECO:0000256" key="16">
    <source>
        <dbReference type="ARBA" id="ARBA00023242"/>
    </source>
</evidence>
<accession>F2QPV4</accession>
<dbReference type="GO" id="GO:0051880">
    <property type="term" value="F:G-quadruplex DNA binding"/>
    <property type="evidence" value="ECO:0007669"/>
    <property type="project" value="TreeGrafter"/>
</dbReference>
<keyword evidence="12" id="KW-0067">ATP-binding</keyword>